<organism evidence="3 4">
    <name type="scientific">Glossina austeni</name>
    <name type="common">Savannah tsetse fly</name>
    <dbReference type="NCBI Taxonomy" id="7395"/>
    <lineage>
        <taxon>Eukaryota</taxon>
        <taxon>Metazoa</taxon>
        <taxon>Ecdysozoa</taxon>
        <taxon>Arthropoda</taxon>
        <taxon>Hexapoda</taxon>
        <taxon>Insecta</taxon>
        <taxon>Pterygota</taxon>
        <taxon>Neoptera</taxon>
        <taxon>Endopterygota</taxon>
        <taxon>Diptera</taxon>
        <taxon>Brachycera</taxon>
        <taxon>Muscomorpha</taxon>
        <taxon>Hippoboscoidea</taxon>
        <taxon>Glossinidae</taxon>
        <taxon>Glossina</taxon>
    </lineage>
</organism>
<evidence type="ECO:0000313" key="4">
    <source>
        <dbReference type="Proteomes" id="UP000078200"/>
    </source>
</evidence>
<sequence>MYIELNILLTGLRVKTAMKFWITFTLLFISARSAFAILGVLGGPGIGLNVGLGGGIGLGYPESAHVPRVRCHNSGNCGRRRGNYHADYGMPRNDPGSYGAGMGADGRRNWGMPGNHGNGRRRGNYYADYGMPRNDPGSYGAGMGADGRRNLGMPGNHGNGRRRGNYHADYGMPRNDPGSYGVGMGADGRRNLGMPGNHGNYEGGVERNDHGDDMRHNSGNPGNYAASYGGDISPNDHGDDERDSPRMRKYPADWGPQSSGGPNKYRHNYSIKHNYAIEGNETLDGGNEIDFHKDSELETSHTTNDSNLSGHSNLAAVSGHGAGFPRCRNAEECAGASGAPRSVEDNVFGTMPATFGEGAAPGSLGPSGLRSLQGEVGAVAPLFQRK</sequence>
<feature type="transmembrane region" description="Helical" evidence="2">
    <location>
        <begin position="20"/>
        <end position="41"/>
    </location>
</feature>
<dbReference type="VEuPathDB" id="VectorBase:GAUT040975"/>
<protein>
    <submittedName>
        <fullName evidence="3">Uncharacterized protein</fullName>
    </submittedName>
</protein>
<feature type="compositionally biased region" description="Basic and acidic residues" evidence="1">
    <location>
        <begin position="204"/>
        <end position="216"/>
    </location>
</feature>
<keyword evidence="2" id="KW-0472">Membrane</keyword>
<dbReference type="EnsemblMetazoa" id="GAUT040975-RA">
    <property type="protein sequence ID" value="GAUT040975-PA"/>
    <property type="gene ID" value="GAUT040975"/>
</dbReference>
<reference evidence="3" key="1">
    <citation type="submission" date="2020-05" db="UniProtKB">
        <authorList>
            <consortium name="EnsemblMetazoa"/>
        </authorList>
    </citation>
    <scope>IDENTIFICATION</scope>
    <source>
        <strain evidence="3">TTRI</strain>
    </source>
</reference>
<accession>A0A1A9VLQ4</accession>
<keyword evidence="4" id="KW-1185">Reference proteome</keyword>
<evidence type="ECO:0000256" key="2">
    <source>
        <dbReference type="SAM" id="Phobius"/>
    </source>
</evidence>
<name>A0A1A9VLQ4_GLOAU</name>
<keyword evidence="2" id="KW-0812">Transmembrane</keyword>
<dbReference type="Proteomes" id="UP000078200">
    <property type="component" value="Unassembled WGS sequence"/>
</dbReference>
<feature type="compositionally biased region" description="Basic and acidic residues" evidence="1">
    <location>
        <begin position="234"/>
        <end position="246"/>
    </location>
</feature>
<dbReference type="AlphaFoldDB" id="A0A1A9VLQ4"/>
<evidence type="ECO:0000313" key="3">
    <source>
        <dbReference type="EnsemblMetazoa" id="GAUT040975-PA"/>
    </source>
</evidence>
<evidence type="ECO:0000256" key="1">
    <source>
        <dbReference type="SAM" id="MobiDB-lite"/>
    </source>
</evidence>
<proteinExistence type="predicted"/>
<keyword evidence="2" id="KW-1133">Transmembrane helix</keyword>
<feature type="region of interest" description="Disordered" evidence="1">
    <location>
        <begin position="153"/>
        <end position="264"/>
    </location>
</feature>